<organism evidence="1 2">
    <name type="scientific">Klebsiella michiganensis</name>
    <dbReference type="NCBI Taxonomy" id="1134687"/>
    <lineage>
        <taxon>Bacteria</taxon>
        <taxon>Pseudomonadati</taxon>
        <taxon>Pseudomonadota</taxon>
        <taxon>Gammaproteobacteria</taxon>
        <taxon>Enterobacterales</taxon>
        <taxon>Enterobacteriaceae</taxon>
        <taxon>Klebsiella/Raoultella group</taxon>
        <taxon>Klebsiella</taxon>
    </lineage>
</organism>
<proteinExistence type="predicted"/>
<dbReference type="AlphaFoldDB" id="A0A2J4P7I3"/>
<protein>
    <submittedName>
        <fullName evidence="1">Uncharacterized protein</fullName>
    </submittedName>
</protein>
<accession>A0A2J4P7I3</accession>
<evidence type="ECO:0000313" key="2">
    <source>
        <dbReference type="Proteomes" id="UP000234505"/>
    </source>
</evidence>
<dbReference type="Proteomes" id="UP000234505">
    <property type="component" value="Unassembled WGS sequence"/>
</dbReference>
<gene>
    <name evidence="1" type="ORF">CWN50_37120</name>
</gene>
<reference evidence="1 2" key="2">
    <citation type="submission" date="2018-01" db="EMBL/GenBank/DDBJ databases">
        <title>Genomic study of Klebsiella pneumoniae.</title>
        <authorList>
            <person name="Yang Y."/>
            <person name="Bicalho R."/>
        </authorList>
    </citation>
    <scope>NUCLEOTIDE SEQUENCE [LARGE SCALE GENOMIC DNA]</scope>
    <source>
        <strain evidence="1 2">A11</strain>
    </source>
</reference>
<name>A0A2J4P7I3_9ENTR</name>
<evidence type="ECO:0000313" key="1">
    <source>
        <dbReference type="EMBL" id="PLL12825.1"/>
    </source>
</evidence>
<dbReference type="EMBL" id="PIDS01002438">
    <property type="protein sequence ID" value="PLL12825.1"/>
    <property type="molecule type" value="Genomic_DNA"/>
</dbReference>
<reference evidence="1 2" key="1">
    <citation type="submission" date="2017-11" db="EMBL/GenBank/DDBJ databases">
        <authorList>
            <person name="Han C.G."/>
        </authorList>
    </citation>
    <scope>NUCLEOTIDE SEQUENCE [LARGE SCALE GENOMIC DNA]</scope>
    <source>
        <strain evidence="1 2">A11</strain>
    </source>
</reference>
<comment type="caution">
    <text evidence="1">The sequence shown here is derived from an EMBL/GenBank/DDBJ whole genome shotgun (WGS) entry which is preliminary data.</text>
</comment>
<sequence>MGYPLYFYAFCREPYRIAPCYQACACNITIPKRKGIQKTSIMTEKNLLRDCIQIPVNYFFRELHI</sequence>